<evidence type="ECO:0000313" key="3">
    <source>
        <dbReference type="Proteomes" id="UP001551675"/>
    </source>
</evidence>
<evidence type="ECO:0008006" key="4">
    <source>
        <dbReference type="Google" id="ProtNLM"/>
    </source>
</evidence>
<feature type="chain" id="PRO_5047104807" description="Htaa domain protein" evidence="1">
    <location>
        <begin position="29"/>
        <end position="442"/>
    </location>
</feature>
<comment type="caution">
    <text evidence="2">The sequence shown here is derived from an EMBL/GenBank/DDBJ whole genome shotgun (WGS) entry which is preliminary data.</text>
</comment>
<feature type="signal peptide" evidence="1">
    <location>
        <begin position="1"/>
        <end position="28"/>
    </location>
</feature>
<keyword evidence="3" id="KW-1185">Reference proteome</keyword>
<gene>
    <name evidence="2" type="ORF">AB0I59_06055</name>
</gene>
<evidence type="ECO:0000313" key="2">
    <source>
        <dbReference type="EMBL" id="MEV0968179.1"/>
    </source>
</evidence>
<protein>
    <recommendedName>
        <fullName evidence="4">Htaa domain protein</fullName>
    </recommendedName>
</protein>
<evidence type="ECO:0000256" key="1">
    <source>
        <dbReference type="SAM" id="SignalP"/>
    </source>
</evidence>
<name>A0ABV3G970_MICGL</name>
<accession>A0ABV3G970</accession>
<organism evidence="2 3">
    <name type="scientific">Microtetraspora glauca</name>
    <dbReference type="NCBI Taxonomy" id="1996"/>
    <lineage>
        <taxon>Bacteria</taxon>
        <taxon>Bacillati</taxon>
        <taxon>Actinomycetota</taxon>
        <taxon>Actinomycetes</taxon>
        <taxon>Streptosporangiales</taxon>
        <taxon>Streptosporangiaceae</taxon>
        <taxon>Microtetraspora</taxon>
    </lineage>
</organism>
<reference evidence="2 3" key="1">
    <citation type="submission" date="2024-06" db="EMBL/GenBank/DDBJ databases">
        <title>The Natural Products Discovery Center: Release of the First 8490 Sequenced Strains for Exploring Actinobacteria Biosynthetic Diversity.</title>
        <authorList>
            <person name="Kalkreuter E."/>
            <person name="Kautsar S.A."/>
            <person name="Yang D."/>
            <person name="Bader C.D."/>
            <person name="Teijaro C.N."/>
            <person name="Fluegel L."/>
            <person name="Davis C.M."/>
            <person name="Simpson J.R."/>
            <person name="Lauterbach L."/>
            <person name="Steele A.D."/>
            <person name="Gui C."/>
            <person name="Meng S."/>
            <person name="Li G."/>
            <person name="Viehrig K."/>
            <person name="Ye F."/>
            <person name="Su P."/>
            <person name="Kiefer A.F."/>
            <person name="Nichols A."/>
            <person name="Cepeda A.J."/>
            <person name="Yan W."/>
            <person name="Fan B."/>
            <person name="Jiang Y."/>
            <person name="Adhikari A."/>
            <person name="Zheng C.-J."/>
            <person name="Schuster L."/>
            <person name="Cowan T.M."/>
            <person name="Smanski M.J."/>
            <person name="Chevrette M.G."/>
            <person name="De Carvalho L.P.S."/>
            <person name="Shen B."/>
        </authorList>
    </citation>
    <scope>NUCLEOTIDE SEQUENCE [LARGE SCALE GENOMIC DNA]</scope>
    <source>
        <strain evidence="2 3">NPDC050100</strain>
    </source>
</reference>
<dbReference type="RefSeq" id="WP_358130537.1">
    <property type="nucleotide sequence ID" value="NZ_JBFALK010000002.1"/>
</dbReference>
<dbReference type="EMBL" id="JBFALK010000002">
    <property type="protein sequence ID" value="MEV0968179.1"/>
    <property type="molecule type" value="Genomic_DNA"/>
</dbReference>
<dbReference type="Proteomes" id="UP001551675">
    <property type="component" value="Unassembled WGS sequence"/>
</dbReference>
<proteinExistence type="predicted"/>
<sequence length="442" mass="47305">MLKRISAVAVALALGGVALVAAPAGATAAPAAPTALQASPDPVVVNDGAGKTATFGFSAGEGTGTARLVDPLGKSVPLTVSGGPNYTASYTFKFSDEPGAWKLVATATKDGASSESSKGFSVHWITDLDFSATPDAVDRGGKVWLSGALTYKEGGSWKAYDKQAVQIAFKPVGGSYSQVRTVTTDSRGRFRVDQQVDRSGWWRAEYAGSAETEGSVSDSDRVDVRERARASRLSFDASPEPVNAGGTLRLRGKVEAGSWSIWDPIRGAKVNLLFKADGAYSWRYVTSAWTGRDGRFAADVTANASGWWRAEYAGGKGLGGSHADDHVDVVRPQPEPPASLDTRVISFNAYPEPVKYGKYLAFKGKLQAWDGGWTGYGHQKVTVWFKTKYGSWKYVKSTWTNGSGKFWTKTKASKSGYWKVVFAGNDEADGSSSARDWVRVKR</sequence>
<keyword evidence="1" id="KW-0732">Signal</keyword>